<dbReference type="InterPro" id="IPR011256">
    <property type="entry name" value="Reg_factor_effector_dom_sf"/>
</dbReference>
<organism evidence="2 3">
    <name type="scientific">Mucilaginibacter lappiensis</name>
    <dbReference type="NCBI Taxonomy" id="354630"/>
    <lineage>
        <taxon>Bacteria</taxon>
        <taxon>Pseudomonadati</taxon>
        <taxon>Bacteroidota</taxon>
        <taxon>Sphingobacteriia</taxon>
        <taxon>Sphingobacteriales</taxon>
        <taxon>Sphingobacteriaceae</taxon>
        <taxon>Mucilaginibacter</taxon>
    </lineage>
</organism>
<evidence type="ECO:0000259" key="1">
    <source>
        <dbReference type="SMART" id="SM00871"/>
    </source>
</evidence>
<dbReference type="Pfam" id="PF06445">
    <property type="entry name" value="GyrI-like"/>
    <property type="match status" value="1"/>
</dbReference>
<dbReference type="SUPFAM" id="SSF55136">
    <property type="entry name" value="Probable bacterial effector-binding domain"/>
    <property type="match status" value="1"/>
</dbReference>
<comment type="caution">
    <text evidence="2">The sequence shown here is derived from an EMBL/GenBank/DDBJ whole genome shotgun (WGS) entry which is preliminary data.</text>
</comment>
<protein>
    <submittedName>
        <fullName evidence="2">Effector-binding domain-containing protein</fullName>
    </submittedName>
</protein>
<evidence type="ECO:0000313" key="3">
    <source>
        <dbReference type="Proteomes" id="UP000548326"/>
    </source>
</evidence>
<proteinExistence type="predicted"/>
<gene>
    <name evidence="2" type="ORF">HDF22_002781</name>
</gene>
<feature type="domain" description="AraC effector-binding" evidence="1">
    <location>
        <begin position="159"/>
        <end position="309"/>
    </location>
</feature>
<accession>A0A841JCX4</accession>
<dbReference type="EMBL" id="JACHCA010000006">
    <property type="protein sequence ID" value="MBB6128660.1"/>
    <property type="molecule type" value="Genomic_DNA"/>
</dbReference>
<dbReference type="SMART" id="SM00871">
    <property type="entry name" value="AraC_E_bind"/>
    <property type="match status" value="1"/>
</dbReference>
<dbReference type="AlphaFoldDB" id="A0A841JCX4"/>
<name>A0A841JCX4_9SPHI</name>
<dbReference type="RefSeq" id="WP_183588060.1">
    <property type="nucleotide sequence ID" value="NZ_JACHCA010000006.1"/>
</dbReference>
<dbReference type="InterPro" id="IPR029442">
    <property type="entry name" value="GyrI-like"/>
</dbReference>
<dbReference type="Gene3D" id="3.20.80.10">
    <property type="entry name" value="Regulatory factor, effector binding domain"/>
    <property type="match status" value="1"/>
</dbReference>
<dbReference type="InterPro" id="IPR010499">
    <property type="entry name" value="AraC_E-bd"/>
</dbReference>
<evidence type="ECO:0000313" key="2">
    <source>
        <dbReference type="EMBL" id="MBB6128660.1"/>
    </source>
</evidence>
<reference evidence="2 3" key="1">
    <citation type="submission" date="2020-08" db="EMBL/GenBank/DDBJ databases">
        <title>Genomic Encyclopedia of Type Strains, Phase IV (KMG-V): Genome sequencing to study the core and pangenomes of soil and plant-associated prokaryotes.</title>
        <authorList>
            <person name="Whitman W."/>
        </authorList>
    </citation>
    <scope>NUCLEOTIDE SEQUENCE [LARGE SCALE GENOMIC DNA]</scope>
    <source>
        <strain evidence="2 3">MP601</strain>
    </source>
</reference>
<dbReference type="Proteomes" id="UP000548326">
    <property type="component" value="Unassembled WGS sequence"/>
</dbReference>
<sequence length="309" mass="35293">MKITLIVIVLLIIAAFIPFQQHASINIRANYFEVCQQLASADNWKRWQPDIRKGFDLTKQYKPTTNSSGFLINIPEQAFKVENISANTFKVTKTLNHIDREYFYTVIPGITGNNATVVIDAKNNMGKWLFLKFSSSGSILDIPEELKSFMEDAKQYYGFNISEKNVEERYLAVKKETILAINKYPAMAKAAKELHGFITQNNMQTLPGLFSVGYPQKPDSLQLLVGITVDKQLKSTGNITFMRMPGSKVLVGDYKGKYRERQQLYDAMEKYMHDHALQKQVAPIERYLDNKPPTGDDDIINMQVNYPVL</sequence>